<reference evidence="3 4" key="1">
    <citation type="submission" date="2024-09" db="EMBL/GenBank/DDBJ databases">
        <authorList>
            <person name="Sun Q."/>
            <person name="Mori K."/>
        </authorList>
    </citation>
    <scope>NUCLEOTIDE SEQUENCE [LARGE SCALE GENOMIC DNA]</scope>
    <source>
        <strain evidence="3 4">NCAIM B.02604</strain>
    </source>
</reference>
<keyword evidence="4" id="KW-1185">Reference proteome</keyword>
<comment type="similarity">
    <text evidence="1">Belongs to the AHA1 family.</text>
</comment>
<organism evidence="3 4">
    <name type="scientific">Micrococcoides hystricis</name>
    <dbReference type="NCBI Taxonomy" id="1572761"/>
    <lineage>
        <taxon>Bacteria</taxon>
        <taxon>Bacillati</taxon>
        <taxon>Actinomycetota</taxon>
        <taxon>Actinomycetes</taxon>
        <taxon>Micrococcales</taxon>
        <taxon>Micrococcaceae</taxon>
        <taxon>Micrococcoides</taxon>
    </lineage>
</organism>
<name>A0ABV6PCC0_9MICC</name>
<feature type="domain" description="Activator of Hsp90 ATPase homologue 1/2-like C-terminal" evidence="2">
    <location>
        <begin position="14"/>
        <end position="139"/>
    </location>
</feature>
<dbReference type="Pfam" id="PF08327">
    <property type="entry name" value="AHSA1"/>
    <property type="match status" value="1"/>
</dbReference>
<dbReference type="EMBL" id="JBHLUB010000029">
    <property type="protein sequence ID" value="MFC0582261.1"/>
    <property type="molecule type" value="Genomic_DNA"/>
</dbReference>
<evidence type="ECO:0000256" key="1">
    <source>
        <dbReference type="ARBA" id="ARBA00006817"/>
    </source>
</evidence>
<dbReference type="CDD" id="cd07814">
    <property type="entry name" value="SRPBCC_CalC_Aha1-like"/>
    <property type="match status" value="1"/>
</dbReference>
<gene>
    <name evidence="3" type="ORF">ACFFFR_07685</name>
</gene>
<dbReference type="Gene3D" id="3.30.530.20">
    <property type="match status" value="1"/>
</dbReference>
<dbReference type="InterPro" id="IPR023393">
    <property type="entry name" value="START-like_dom_sf"/>
</dbReference>
<dbReference type="RefSeq" id="WP_377459287.1">
    <property type="nucleotide sequence ID" value="NZ_JBHLUB010000029.1"/>
</dbReference>
<evidence type="ECO:0000259" key="2">
    <source>
        <dbReference type="Pfam" id="PF08327"/>
    </source>
</evidence>
<evidence type="ECO:0000313" key="3">
    <source>
        <dbReference type="EMBL" id="MFC0582261.1"/>
    </source>
</evidence>
<protein>
    <submittedName>
        <fullName evidence="3">SRPBCC domain-containing protein</fullName>
    </submittedName>
</protein>
<dbReference type="InterPro" id="IPR013538">
    <property type="entry name" value="ASHA1/2-like_C"/>
</dbReference>
<comment type="caution">
    <text evidence="3">The sequence shown here is derived from an EMBL/GenBank/DDBJ whole genome shotgun (WGS) entry which is preliminary data.</text>
</comment>
<dbReference type="Proteomes" id="UP001589862">
    <property type="component" value="Unassembled WGS sequence"/>
</dbReference>
<accession>A0ABV6PCC0</accession>
<proteinExistence type="inferred from homology"/>
<dbReference type="SUPFAM" id="SSF55961">
    <property type="entry name" value="Bet v1-like"/>
    <property type="match status" value="1"/>
</dbReference>
<evidence type="ECO:0000313" key="4">
    <source>
        <dbReference type="Proteomes" id="UP001589862"/>
    </source>
</evidence>
<sequence length="140" mass="15665">MSQPQFTITKSFAASSAELWEAWTDATVFATWMEPYGVDPSSVVIQPHFGGKYFYTMVNAETGDEFHTGGVFLEVTPTQRLSMTWGEPGSPVEESPRLTLSFSEREQETELVFHLHGFSGEPGDGFVYDGWDRALTNLQN</sequence>